<dbReference type="Gene3D" id="1.10.10.60">
    <property type="entry name" value="Homeodomain-like"/>
    <property type="match status" value="1"/>
</dbReference>
<keyword evidence="5" id="KW-0238">DNA-binding</keyword>
<gene>
    <name evidence="10 11" type="primary">trerf1.S</name>
</gene>
<evidence type="ECO:0000313" key="11">
    <source>
        <dbReference type="Xenbase" id="XB-GENE-6489233"/>
    </source>
</evidence>
<dbReference type="PROSITE" id="PS51156">
    <property type="entry name" value="ELM2"/>
    <property type="match status" value="1"/>
</dbReference>
<dbReference type="InterPro" id="IPR013087">
    <property type="entry name" value="Znf_C2H2_type"/>
</dbReference>
<evidence type="ECO:0000313" key="9">
    <source>
        <dbReference type="Proteomes" id="UP000186698"/>
    </source>
</evidence>
<dbReference type="InterPro" id="IPR001005">
    <property type="entry name" value="SANT/Myb"/>
</dbReference>
<feature type="compositionally biased region" description="Low complexity" evidence="8">
    <location>
        <begin position="572"/>
        <end position="588"/>
    </location>
</feature>
<dbReference type="GO" id="GO:0003714">
    <property type="term" value="F:transcription corepressor activity"/>
    <property type="evidence" value="ECO:0000318"/>
    <property type="project" value="GO_Central"/>
</dbReference>
<dbReference type="InterPro" id="IPR009057">
    <property type="entry name" value="Homeodomain-like_sf"/>
</dbReference>
<evidence type="ECO:0000256" key="6">
    <source>
        <dbReference type="ARBA" id="ARBA00023163"/>
    </source>
</evidence>
<feature type="region of interest" description="Disordered" evidence="8">
    <location>
        <begin position="267"/>
        <end position="292"/>
    </location>
</feature>
<dbReference type="InterPro" id="IPR051066">
    <property type="entry name" value="Trans_reg/Corepressor"/>
</dbReference>
<dbReference type="SUPFAM" id="SSF57667">
    <property type="entry name" value="beta-beta-alpha zinc fingers"/>
    <property type="match status" value="1"/>
</dbReference>
<comment type="subcellular location">
    <subcellularLocation>
        <location evidence="1">Nucleus</location>
    </subcellularLocation>
</comment>
<dbReference type="GO" id="GO:0005667">
    <property type="term" value="C:transcription regulator complex"/>
    <property type="evidence" value="ECO:0000318"/>
    <property type="project" value="GO_Central"/>
</dbReference>
<protein>
    <submittedName>
        <fullName evidence="10">Transcriptional-regulating factor 1 isoform X1</fullName>
    </submittedName>
</protein>
<keyword evidence="2" id="KW-0597">Phosphoprotein</keyword>
<feature type="compositionally biased region" description="Polar residues" evidence="8">
    <location>
        <begin position="599"/>
        <end position="609"/>
    </location>
</feature>
<dbReference type="Bgee" id="108717723">
    <property type="expression patterns" value="Expressed in egg cell and 16 other cell types or tissues"/>
</dbReference>
<dbReference type="Pfam" id="PF01448">
    <property type="entry name" value="ELM2"/>
    <property type="match status" value="1"/>
</dbReference>
<dbReference type="PROSITE" id="PS51293">
    <property type="entry name" value="SANT"/>
    <property type="match status" value="1"/>
</dbReference>
<dbReference type="SMR" id="A0A1L8G1D3"/>
<evidence type="ECO:0000256" key="2">
    <source>
        <dbReference type="ARBA" id="ARBA00022553"/>
    </source>
</evidence>
<proteinExistence type="predicted"/>
<dbReference type="SUPFAM" id="SSF46689">
    <property type="entry name" value="Homeodomain-like"/>
    <property type="match status" value="1"/>
</dbReference>
<dbReference type="GO" id="GO:0006357">
    <property type="term" value="P:regulation of transcription by RNA polymerase II"/>
    <property type="evidence" value="ECO:0000318"/>
    <property type="project" value="GO_Central"/>
</dbReference>
<dbReference type="CTD" id="108717723"/>
<dbReference type="GO" id="GO:0003677">
    <property type="term" value="F:DNA binding"/>
    <property type="evidence" value="ECO:0007669"/>
    <property type="project" value="UniProtKB-KW"/>
</dbReference>
<evidence type="ECO:0000313" key="10">
    <source>
        <dbReference type="RefSeq" id="XP_018120500.1"/>
    </source>
</evidence>
<dbReference type="PROSITE" id="PS50157">
    <property type="entry name" value="ZINC_FINGER_C2H2_2"/>
    <property type="match status" value="3"/>
</dbReference>
<dbReference type="Gene3D" id="4.10.1240.50">
    <property type="match status" value="1"/>
</dbReference>
<dbReference type="PaxDb" id="8355-A0A1L8G1D3"/>
<dbReference type="PANTHER" id="PTHR16089">
    <property type="entry name" value="REST COREPRESSOR COREST PROTEIN-RELATED"/>
    <property type="match status" value="1"/>
</dbReference>
<dbReference type="RefSeq" id="XP_018120500.1">
    <property type="nucleotide sequence ID" value="XM_018265011.2"/>
</dbReference>
<dbReference type="SMART" id="SM00355">
    <property type="entry name" value="ZnF_C2H2"/>
    <property type="match status" value="3"/>
</dbReference>
<feature type="region of interest" description="Disordered" evidence="8">
    <location>
        <begin position="32"/>
        <end position="58"/>
    </location>
</feature>
<dbReference type="Pfam" id="PF13912">
    <property type="entry name" value="zf-C2H2_6"/>
    <property type="match status" value="2"/>
</dbReference>
<dbReference type="InterPro" id="IPR036236">
    <property type="entry name" value="Znf_C2H2_sf"/>
</dbReference>
<feature type="region of interest" description="Disordered" evidence="8">
    <location>
        <begin position="502"/>
        <end position="524"/>
    </location>
</feature>
<dbReference type="Pfam" id="PF00249">
    <property type="entry name" value="Myb_DNA-binding"/>
    <property type="match status" value="1"/>
</dbReference>
<keyword evidence="7" id="KW-0539">Nucleus</keyword>
<feature type="compositionally biased region" description="Polar residues" evidence="8">
    <location>
        <begin position="32"/>
        <end position="44"/>
    </location>
</feature>
<dbReference type="GeneID" id="108717723"/>
<keyword evidence="3" id="KW-0007">Acetylation</keyword>
<dbReference type="PROSITE" id="PS00028">
    <property type="entry name" value="ZINC_FINGER_C2H2_1"/>
    <property type="match status" value="3"/>
</dbReference>
<evidence type="ECO:0000256" key="3">
    <source>
        <dbReference type="ARBA" id="ARBA00022990"/>
    </source>
</evidence>
<reference evidence="10" key="1">
    <citation type="submission" date="2025-08" db="UniProtKB">
        <authorList>
            <consortium name="RefSeq"/>
        </authorList>
    </citation>
    <scope>IDENTIFICATION</scope>
    <source>
        <strain evidence="10">J_2021</strain>
        <tissue evidence="10">Erythrocytes</tissue>
    </source>
</reference>
<evidence type="ECO:0000256" key="1">
    <source>
        <dbReference type="ARBA" id="ARBA00004123"/>
    </source>
</evidence>
<dbReference type="SMART" id="SM00717">
    <property type="entry name" value="SANT"/>
    <property type="match status" value="1"/>
</dbReference>
<dbReference type="Xenbase" id="XB-GENE-6489233">
    <property type="gene designation" value="trerf1.S"/>
</dbReference>
<evidence type="ECO:0000256" key="4">
    <source>
        <dbReference type="ARBA" id="ARBA00023015"/>
    </source>
</evidence>
<dbReference type="AGR" id="Xenbase:XB-GENE-6489233"/>
<dbReference type="AlphaFoldDB" id="A0A1L8G1D3"/>
<dbReference type="GO" id="GO:0045892">
    <property type="term" value="P:negative regulation of DNA-templated transcription"/>
    <property type="evidence" value="ECO:0000318"/>
    <property type="project" value="GO_Central"/>
</dbReference>
<dbReference type="STRING" id="8355.A0A1L8G1D3"/>
<dbReference type="SMART" id="SM01189">
    <property type="entry name" value="ELM2"/>
    <property type="match status" value="1"/>
</dbReference>
<keyword evidence="9" id="KW-1185">Reference proteome</keyword>
<dbReference type="GO" id="GO:0000118">
    <property type="term" value="C:histone deacetylase complex"/>
    <property type="evidence" value="ECO:0000318"/>
    <property type="project" value="GO_Central"/>
</dbReference>
<organism evidence="9 10">
    <name type="scientific">Xenopus laevis</name>
    <name type="common">African clawed frog</name>
    <dbReference type="NCBI Taxonomy" id="8355"/>
    <lineage>
        <taxon>Eukaryota</taxon>
        <taxon>Metazoa</taxon>
        <taxon>Chordata</taxon>
        <taxon>Craniata</taxon>
        <taxon>Vertebrata</taxon>
        <taxon>Euteleostomi</taxon>
        <taxon>Amphibia</taxon>
        <taxon>Batrachia</taxon>
        <taxon>Anura</taxon>
        <taxon>Pipoidea</taxon>
        <taxon>Pipidae</taxon>
        <taxon>Xenopodinae</taxon>
        <taxon>Xenopus</taxon>
        <taxon>Xenopus</taxon>
    </lineage>
</organism>
<dbReference type="InterPro" id="IPR017884">
    <property type="entry name" value="SANT_dom"/>
</dbReference>
<dbReference type="Proteomes" id="UP000186698">
    <property type="component" value="Chromosome 5S"/>
</dbReference>
<feature type="compositionally biased region" description="Low complexity" evidence="8">
    <location>
        <begin position="275"/>
        <end position="292"/>
    </location>
</feature>
<dbReference type="FunFam" id="1.10.10.60:FF:000086">
    <property type="entry name" value="transcriptional-regulating factor 1 isoform X1"/>
    <property type="match status" value="1"/>
</dbReference>
<evidence type="ECO:0000256" key="7">
    <source>
        <dbReference type="ARBA" id="ARBA00023242"/>
    </source>
</evidence>
<dbReference type="OrthoDB" id="26387at2759"/>
<name>A0A1L8G1D3_XENLA</name>
<keyword evidence="4" id="KW-0805">Transcription regulation</keyword>
<evidence type="ECO:0000256" key="8">
    <source>
        <dbReference type="SAM" id="MobiDB-lite"/>
    </source>
</evidence>
<dbReference type="InterPro" id="IPR000949">
    <property type="entry name" value="ELM2_dom"/>
</dbReference>
<dbReference type="KEGG" id="xla:108717723"/>
<feature type="region of interest" description="Disordered" evidence="8">
    <location>
        <begin position="542"/>
        <end position="623"/>
    </location>
</feature>
<keyword evidence="6" id="KW-0804">Transcription</keyword>
<sequence length="1145" mass="127926">MEDHQLFKGNLAIGNNENLYFQQLQNEANSQSLDHSYDSLDTNASESSSSSPHLSHESRNLALPAVTKSVRPVDAASPAHWTYSASGNHIQGRIIHNLNSYDQNLSWNSQTQNEIVDSFQLPCFDQLNENRTKMTSGALHKLDSFTKVFARQNLRNPSASQGLHEQPSLMDSDSALRQLLSVKLGAEQSSLTATMDRYQQTQPNLPNTPQKHQMQAMQHPQQHFFYEYPQHVSQLQSESLMQQGQQYLQQIQSHQLLPQQAQQSHYYIQDAQSGQQRASSQEMQQQRQFSGQVPQYYHSQAARPELHHTMQSLHHHMQMQPASYHRDCNQKTEYYQQDQTQTMQLIQLGSVPQYAYQHSQPFRHTYKQNLVPQQQSLHQDSSQQKSYESQSQVVMESAVGFTNVDTVDNYNNHDVDGIGNTVSQHAALPQDSSFMVNSRGPHPSSTAAWPQVLSDVTLPTVSPDHRGLYSEREDSKNRLTCSMCFKEFKSLPALNGHLRSHGGVRHSNLKQEEGDEQQASEMDSVPPIVMPVSVPVTLSMSEPSLQTSCKEEKVQPESCASDDDMPVLTRMSSSPPSSPKAVSSCASSEIISKLHQSRSKSGNSDSLKPQQEKRKYRHRPEPLFIPPPSFIGNSFYSGATLYQSQLRSPRVLGENLLAGVQELPTYTPPPMLSPVRQGSGLFSSVITAIHNTHLPLTPLTPSPRVLLGRPYSIDAGSTTVTPGPGEQTVDVEPRINIGSRFQADIPELQGPSSLEKETDNATLVWTPLPDLENRESQQRVDIFLSMSCSSVLPGGGTNLEYALHLLYECKGNITRALETLLLRNPHRLHNHPLANYHYAGSDKWNATEKKNFNKAVNTCNKDFFHVQKMIKSKTVSQCVEYYYTWKKILHLGRRHRTRLAEVNEDGMTSADDDVDENEGLEDKIYESGCDLMAKSPDLRHATDLPRPAGAYSVSPIGSFVCEMGNCGAIFSSRQALNGHARIHGGTSAPSKVFPVPGSTRTKSNIQSGYCSVKSSPAHSNTSGETDTSTIFPCKVCGKVFFKIKSRNAHMKTHRQQEEQQRQKAQKADVAAKMADTIARTIVRTTVSAEHILPFDHLSLVKSMEQDFDNDVAQDLEDVLEDTDIIHADLLLDDEDTDLLQDGAVL</sequence>
<evidence type="ECO:0000256" key="5">
    <source>
        <dbReference type="ARBA" id="ARBA00023125"/>
    </source>
</evidence>
<accession>A0A1L8G1D3</accession>
<dbReference type="Gene3D" id="3.30.160.60">
    <property type="entry name" value="Classic Zinc Finger"/>
    <property type="match status" value="1"/>
</dbReference>
<dbReference type="PANTHER" id="PTHR16089:SF19">
    <property type="entry name" value="TRANSCRIPTIONAL-REGULATING FACTOR 1"/>
    <property type="match status" value="1"/>
</dbReference>